<gene>
    <name evidence="1" type="ORF">SADUNF_Sadunf08G0158900</name>
</gene>
<dbReference type="AlphaFoldDB" id="A0A835JZ14"/>
<dbReference type="EMBL" id="JADGMS010000008">
    <property type="protein sequence ID" value="KAF9677928.1"/>
    <property type="molecule type" value="Genomic_DNA"/>
</dbReference>
<comment type="caution">
    <text evidence="1">The sequence shown here is derived from an EMBL/GenBank/DDBJ whole genome shotgun (WGS) entry which is preliminary data.</text>
</comment>
<dbReference type="Proteomes" id="UP000657918">
    <property type="component" value="Chromosome 8"/>
</dbReference>
<protein>
    <submittedName>
        <fullName evidence="1">Uncharacterized protein</fullName>
    </submittedName>
</protein>
<evidence type="ECO:0000313" key="2">
    <source>
        <dbReference type="Proteomes" id="UP000657918"/>
    </source>
</evidence>
<evidence type="ECO:0000313" key="1">
    <source>
        <dbReference type="EMBL" id="KAF9677928.1"/>
    </source>
</evidence>
<proteinExistence type="predicted"/>
<name>A0A835JZ14_9ROSI</name>
<reference evidence="1 2" key="1">
    <citation type="submission" date="2020-10" db="EMBL/GenBank/DDBJ databases">
        <title>Plant Genome Project.</title>
        <authorList>
            <person name="Zhang R.-G."/>
        </authorList>
    </citation>
    <scope>NUCLEOTIDE SEQUENCE [LARGE SCALE GENOMIC DNA]</scope>
    <source>
        <strain evidence="1">FAFU-HL-1</strain>
        <tissue evidence="1">Leaf</tissue>
    </source>
</reference>
<keyword evidence="2" id="KW-1185">Reference proteome</keyword>
<organism evidence="1 2">
    <name type="scientific">Salix dunnii</name>
    <dbReference type="NCBI Taxonomy" id="1413687"/>
    <lineage>
        <taxon>Eukaryota</taxon>
        <taxon>Viridiplantae</taxon>
        <taxon>Streptophyta</taxon>
        <taxon>Embryophyta</taxon>
        <taxon>Tracheophyta</taxon>
        <taxon>Spermatophyta</taxon>
        <taxon>Magnoliopsida</taxon>
        <taxon>eudicotyledons</taxon>
        <taxon>Gunneridae</taxon>
        <taxon>Pentapetalae</taxon>
        <taxon>rosids</taxon>
        <taxon>fabids</taxon>
        <taxon>Malpighiales</taxon>
        <taxon>Salicaceae</taxon>
        <taxon>Saliceae</taxon>
        <taxon>Salix</taxon>
    </lineage>
</organism>
<sequence>MAYHIHVKETSILCYGPPCFTKDKQLENETTLSKETTILIRVRNNHLRNVLSYPERYVFPLKTLFIKTLVNLLQLYLRSMKSQKESLLGNSNNRNKKYRKQILTTTRLTVQWHKPIVFTLKDEE</sequence>
<accession>A0A835JZ14</accession>